<gene>
    <name evidence="1" type="ORF">RDI58_029251</name>
</gene>
<dbReference type="InterPro" id="IPR036396">
    <property type="entry name" value="Cyt_P450_sf"/>
</dbReference>
<organism evidence="1 2">
    <name type="scientific">Solanum bulbocastanum</name>
    <name type="common">Wild potato</name>
    <dbReference type="NCBI Taxonomy" id="147425"/>
    <lineage>
        <taxon>Eukaryota</taxon>
        <taxon>Viridiplantae</taxon>
        <taxon>Streptophyta</taxon>
        <taxon>Embryophyta</taxon>
        <taxon>Tracheophyta</taxon>
        <taxon>Spermatophyta</taxon>
        <taxon>Magnoliopsida</taxon>
        <taxon>eudicotyledons</taxon>
        <taxon>Gunneridae</taxon>
        <taxon>Pentapetalae</taxon>
        <taxon>asterids</taxon>
        <taxon>lamiids</taxon>
        <taxon>Solanales</taxon>
        <taxon>Solanaceae</taxon>
        <taxon>Solanoideae</taxon>
        <taxon>Solaneae</taxon>
        <taxon>Solanum</taxon>
    </lineage>
</organism>
<dbReference type="Pfam" id="PF00067">
    <property type="entry name" value="p450"/>
    <property type="match status" value="1"/>
</dbReference>
<protein>
    <recommendedName>
        <fullName evidence="3">Cytochrome P450</fullName>
    </recommendedName>
</protein>
<dbReference type="SUPFAM" id="SSF48264">
    <property type="entry name" value="Cytochrome P450"/>
    <property type="match status" value="1"/>
</dbReference>
<accession>A0AAN8Y081</accession>
<evidence type="ECO:0008006" key="3">
    <source>
        <dbReference type="Google" id="ProtNLM"/>
    </source>
</evidence>
<dbReference type="GO" id="GO:0004497">
    <property type="term" value="F:monooxygenase activity"/>
    <property type="evidence" value="ECO:0007669"/>
    <property type="project" value="InterPro"/>
</dbReference>
<dbReference type="Gene3D" id="1.10.630.10">
    <property type="entry name" value="Cytochrome P450"/>
    <property type="match status" value="1"/>
</dbReference>
<dbReference type="Proteomes" id="UP001371456">
    <property type="component" value="Unassembled WGS sequence"/>
</dbReference>
<dbReference type="GO" id="GO:0005506">
    <property type="term" value="F:iron ion binding"/>
    <property type="evidence" value="ECO:0007669"/>
    <property type="project" value="InterPro"/>
</dbReference>
<keyword evidence="2" id="KW-1185">Reference proteome</keyword>
<name>A0AAN8Y081_SOLBU</name>
<dbReference type="GO" id="GO:0020037">
    <property type="term" value="F:heme binding"/>
    <property type="evidence" value="ECO:0007669"/>
    <property type="project" value="InterPro"/>
</dbReference>
<dbReference type="GO" id="GO:0016705">
    <property type="term" value="F:oxidoreductase activity, acting on paired donors, with incorporation or reduction of molecular oxygen"/>
    <property type="evidence" value="ECO:0007669"/>
    <property type="project" value="InterPro"/>
</dbReference>
<comment type="caution">
    <text evidence="1">The sequence shown here is derived from an EMBL/GenBank/DDBJ whole genome shotgun (WGS) entry which is preliminary data.</text>
</comment>
<proteinExistence type="predicted"/>
<evidence type="ECO:0000313" key="1">
    <source>
        <dbReference type="EMBL" id="KAK6774012.1"/>
    </source>
</evidence>
<reference evidence="1 2" key="1">
    <citation type="submission" date="2024-02" db="EMBL/GenBank/DDBJ databases">
        <title>de novo genome assembly of Solanum bulbocastanum strain 11H21.</title>
        <authorList>
            <person name="Hosaka A.J."/>
        </authorList>
    </citation>
    <scope>NUCLEOTIDE SEQUENCE [LARGE SCALE GENOMIC DNA]</scope>
    <source>
        <tissue evidence="1">Young leaves</tissue>
    </source>
</reference>
<evidence type="ECO:0000313" key="2">
    <source>
        <dbReference type="Proteomes" id="UP001371456"/>
    </source>
</evidence>
<dbReference type="AlphaFoldDB" id="A0AAN8Y081"/>
<dbReference type="InterPro" id="IPR001128">
    <property type="entry name" value="Cyt_P450"/>
</dbReference>
<dbReference type="EMBL" id="JBANQN010000012">
    <property type="protein sequence ID" value="KAK6774012.1"/>
    <property type="molecule type" value="Genomic_DNA"/>
</dbReference>
<sequence length="25" mass="2898">MDKMHYLHAVLSETLRLYPSIPLGI</sequence>